<comment type="caution">
    <text evidence="4">The sequence shown here is derived from an EMBL/GenBank/DDBJ whole genome shotgun (WGS) entry which is preliminary data.</text>
</comment>
<dbReference type="Gene3D" id="3.90.180.10">
    <property type="entry name" value="Medium-chain alcohol dehydrogenases, catalytic domain"/>
    <property type="match status" value="1"/>
</dbReference>
<dbReference type="GO" id="GO:0070402">
    <property type="term" value="F:NADPH binding"/>
    <property type="evidence" value="ECO:0007669"/>
    <property type="project" value="TreeGrafter"/>
</dbReference>
<dbReference type="Pfam" id="PF13602">
    <property type="entry name" value="ADH_zinc_N_2"/>
    <property type="match status" value="1"/>
</dbReference>
<dbReference type="AlphaFoldDB" id="E6MDL9"/>
<protein>
    <submittedName>
        <fullName evidence="4">GroES-like protein</fullName>
    </submittedName>
</protein>
<dbReference type="Proteomes" id="UP000004754">
    <property type="component" value="Unassembled WGS sequence"/>
</dbReference>
<proteinExistence type="predicted"/>
<dbReference type="eggNOG" id="COG0604">
    <property type="taxonomic scope" value="Bacteria"/>
</dbReference>
<feature type="domain" description="Enoyl reductase (ER)" evidence="3">
    <location>
        <begin position="14"/>
        <end position="320"/>
    </location>
</feature>
<evidence type="ECO:0000259" key="3">
    <source>
        <dbReference type="SMART" id="SM00829"/>
    </source>
</evidence>
<dbReference type="InterPro" id="IPR011032">
    <property type="entry name" value="GroES-like_sf"/>
</dbReference>
<evidence type="ECO:0000313" key="4">
    <source>
        <dbReference type="EMBL" id="EFV02819.1"/>
    </source>
</evidence>
<keyword evidence="1" id="KW-0521">NADP</keyword>
<sequence>MNEMMKAAVVHHPGAPNVLKVQEVPIPKVRPGWSLVRVRGFGVNHSEIFTRQGLSPGVAFPRILGIECVGTVAESSDTTHLPVGRRVVSIMGEMGRAFDGSYAEYCLLPNAQIIPVASDLPWPTLAAIPETFYTAFGSLQNLHLTGDEHVLVRGATSGVGIAFAGLVHAAYPKMSLAGSCRRPEAKRDALAAAGFDTVIADCGGALQTDRTFDRVLELIGPASLKDTCAHTMPGGIICSTGQLGGQWFMDGFDPIMDLPEGGYLTSFYSGNVRADRMNALLAFIETHDVDAAPVKVFDLDHVSDAHRYLEGRHSFGKVVVLP</sequence>
<evidence type="ECO:0000313" key="5">
    <source>
        <dbReference type="Proteomes" id="UP000004754"/>
    </source>
</evidence>
<dbReference type="HOGENOM" id="CLU_026673_3_4_9"/>
<dbReference type="RefSeq" id="WP_006597519.1">
    <property type="nucleotide sequence ID" value="NZ_GL622359.1"/>
</dbReference>
<dbReference type="SUPFAM" id="SSF50129">
    <property type="entry name" value="GroES-like"/>
    <property type="match status" value="1"/>
</dbReference>
<gene>
    <name evidence="4" type="ORF">HMP0721_0101</name>
</gene>
<accession>E6MDL9</accession>
<dbReference type="SUPFAM" id="SSF51735">
    <property type="entry name" value="NAD(P)-binding Rossmann-fold domains"/>
    <property type="match status" value="1"/>
</dbReference>
<dbReference type="InterPro" id="IPR013154">
    <property type="entry name" value="ADH-like_N"/>
</dbReference>
<organism evidence="4 5">
    <name type="scientific">Pseudoramibacter alactolyticus ATCC 23263</name>
    <dbReference type="NCBI Taxonomy" id="887929"/>
    <lineage>
        <taxon>Bacteria</taxon>
        <taxon>Bacillati</taxon>
        <taxon>Bacillota</taxon>
        <taxon>Clostridia</taxon>
        <taxon>Eubacteriales</taxon>
        <taxon>Eubacteriaceae</taxon>
        <taxon>Pseudoramibacter</taxon>
    </lineage>
</organism>
<dbReference type="GO" id="GO:0016651">
    <property type="term" value="F:oxidoreductase activity, acting on NAD(P)H"/>
    <property type="evidence" value="ECO:0007669"/>
    <property type="project" value="TreeGrafter"/>
</dbReference>
<reference evidence="4 5" key="1">
    <citation type="submission" date="2010-12" db="EMBL/GenBank/DDBJ databases">
        <authorList>
            <person name="Muzny D."/>
            <person name="Qin X."/>
            <person name="Deng J."/>
            <person name="Jiang H."/>
            <person name="Liu Y."/>
            <person name="Qu J."/>
            <person name="Song X.-Z."/>
            <person name="Zhang L."/>
            <person name="Thornton R."/>
            <person name="Coyle M."/>
            <person name="Francisco L."/>
            <person name="Jackson L."/>
            <person name="Javaid M."/>
            <person name="Korchina V."/>
            <person name="Kovar C."/>
            <person name="Mata R."/>
            <person name="Mathew T."/>
            <person name="Ngo R."/>
            <person name="Nguyen L."/>
            <person name="Nguyen N."/>
            <person name="Okwuonu G."/>
            <person name="Ongeri F."/>
            <person name="Pham C."/>
            <person name="Simmons D."/>
            <person name="Wilczek-Boney K."/>
            <person name="Hale W."/>
            <person name="Jakkamsetti A."/>
            <person name="Pham P."/>
            <person name="Ruth R."/>
            <person name="San Lucas F."/>
            <person name="Warren J."/>
            <person name="Zhang J."/>
            <person name="Zhao Z."/>
            <person name="Zhou C."/>
            <person name="Zhu D."/>
            <person name="Lee S."/>
            <person name="Bess C."/>
            <person name="Blankenburg K."/>
            <person name="Forbes L."/>
            <person name="Fu Q."/>
            <person name="Gubbala S."/>
            <person name="Hirani K."/>
            <person name="Jayaseelan J.C."/>
            <person name="Lara F."/>
            <person name="Munidasa M."/>
            <person name="Palculict T."/>
            <person name="Patil S."/>
            <person name="Pu L.-L."/>
            <person name="Saada N."/>
            <person name="Tang L."/>
            <person name="Weissenberger G."/>
            <person name="Zhu Y."/>
            <person name="Hemphill L."/>
            <person name="Shang Y."/>
            <person name="Youmans B."/>
            <person name="Ayvaz T."/>
            <person name="Ross M."/>
            <person name="Santibanez J."/>
            <person name="Aqrawi P."/>
            <person name="Gross S."/>
            <person name="Joshi V."/>
            <person name="Fowler G."/>
            <person name="Nazareth L."/>
            <person name="Reid J."/>
            <person name="Worley K."/>
            <person name="Petrosino J."/>
            <person name="Highlander S."/>
            <person name="Gibbs R."/>
        </authorList>
    </citation>
    <scope>NUCLEOTIDE SEQUENCE [LARGE SCALE GENOMIC DNA]</scope>
    <source>
        <strain evidence="4 5">ATCC 23263</strain>
    </source>
</reference>
<dbReference type="InterPro" id="IPR020843">
    <property type="entry name" value="ER"/>
</dbReference>
<dbReference type="STRING" id="887929.HMP0721_0101"/>
<dbReference type="EMBL" id="AEQN01000004">
    <property type="protein sequence ID" value="EFV02819.1"/>
    <property type="molecule type" value="Genomic_DNA"/>
</dbReference>
<dbReference type="SMART" id="SM00829">
    <property type="entry name" value="PKS_ER"/>
    <property type="match status" value="1"/>
</dbReference>
<keyword evidence="5" id="KW-1185">Reference proteome</keyword>
<evidence type="ECO:0000256" key="1">
    <source>
        <dbReference type="ARBA" id="ARBA00022857"/>
    </source>
</evidence>
<dbReference type="Pfam" id="PF08240">
    <property type="entry name" value="ADH_N"/>
    <property type="match status" value="1"/>
</dbReference>
<evidence type="ECO:0000256" key="2">
    <source>
        <dbReference type="ARBA" id="ARBA00023002"/>
    </source>
</evidence>
<dbReference type="PANTHER" id="PTHR48106">
    <property type="entry name" value="QUINONE OXIDOREDUCTASE PIG3-RELATED"/>
    <property type="match status" value="1"/>
</dbReference>
<name>E6MDL9_9FIRM</name>
<dbReference type="InterPro" id="IPR036291">
    <property type="entry name" value="NAD(P)-bd_dom_sf"/>
</dbReference>
<keyword evidence="2" id="KW-0560">Oxidoreductase</keyword>